<accession>A0A401JGZ6</accession>
<protein>
    <submittedName>
        <fullName evidence="1">Uncharacterized protein</fullName>
    </submittedName>
</protein>
<sequence length="65" mass="7419">MDKLPEVYKVNILKKYTDGYELEPGVKYDEVEALILPKNTSYAINVVMDLGDNTEVDQNNIARVE</sequence>
<keyword evidence="2" id="KW-1185">Reference proteome</keyword>
<proteinExistence type="predicted"/>
<gene>
    <name evidence="1" type="ORF">SFMTTN_3103</name>
</gene>
<dbReference type="AlphaFoldDB" id="A0A401JGZ6"/>
<evidence type="ECO:0000313" key="1">
    <source>
        <dbReference type="EMBL" id="GBL47269.1"/>
    </source>
</evidence>
<evidence type="ECO:0000313" key="2">
    <source>
        <dbReference type="Proteomes" id="UP000286806"/>
    </source>
</evidence>
<dbReference type="Proteomes" id="UP000286806">
    <property type="component" value="Unassembled WGS sequence"/>
</dbReference>
<dbReference type="EMBL" id="BGOW01000037">
    <property type="protein sequence ID" value="GBL47269.1"/>
    <property type="molecule type" value="Genomic_DNA"/>
</dbReference>
<name>A0A401JGZ6_9PROT</name>
<reference evidence="1 2" key="1">
    <citation type="journal article" date="2019" name="Front. Microbiol.">
        <title>Genomes of Neutrophilic Sulfur-Oxidizing Chemolithoautotrophs Representing 9 Proteobacterial Species From 8 Genera.</title>
        <authorList>
            <person name="Watanabe T."/>
            <person name="Kojima H."/>
            <person name="Umezawa K."/>
            <person name="Hori C."/>
            <person name="Takasuka T.E."/>
            <person name="Kato Y."/>
            <person name="Fukui M."/>
        </authorList>
    </citation>
    <scope>NUCLEOTIDE SEQUENCE [LARGE SCALE GENOMIC DNA]</scope>
    <source>
        <strain evidence="1 2">TTN</strain>
    </source>
</reference>
<organism evidence="1 2">
    <name type="scientific">Sulfuriferula multivorans</name>
    <dbReference type="NCBI Taxonomy" id="1559896"/>
    <lineage>
        <taxon>Bacteria</taxon>
        <taxon>Pseudomonadati</taxon>
        <taxon>Pseudomonadota</taxon>
        <taxon>Betaproteobacteria</taxon>
        <taxon>Nitrosomonadales</taxon>
        <taxon>Sulfuricellaceae</taxon>
        <taxon>Sulfuriferula</taxon>
    </lineage>
</organism>
<comment type="caution">
    <text evidence="1">The sequence shown here is derived from an EMBL/GenBank/DDBJ whole genome shotgun (WGS) entry which is preliminary data.</text>
</comment>